<sequence>MKQTVGTIAKMDDDRRLVFGWAYITKTPEGEVIIDKQGDFVDDDQELEDAAYEFVKGEGLGDEMHLDVPVSHVVESVVFTPEKLEKMGLPPGSLPVGWWVGFQVDSDEVWGAVKNGVYKAFSIGGSGFREKVED</sequence>
<reference evidence="2" key="1">
    <citation type="submission" date="2020-05" db="EMBL/GenBank/DDBJ databases">
        <authorList>
            <person name="Chiriac C."/>
            <person name="Salcher M."/>
            <person name="Ghai R."/>
            <person name="Kavagutti S V."/>
        </authorList>
    </citation>
    <scope>NUCLEOTIDE SEQUENCE</scope>
</reference>
<protein>
    <submittedName>
        <fullName evidence="2">Phage-like element PBSX protein, XkdF</fullName>
    </submittedName>
</protein>
<organism evidence="2">
    <name type="scientific">uncultured Caudovirales phage</name>
    <dbReference type="NCBI Taxonomy" id="2100421"/>
    <lineage>
        <taxon>Viruses</taxon>
        <taxon>Duplodnaviria</taxon>
        <taxon>Heunggongvirae</taxon>
        <taxon>Uroviricota</taxon>
        <taxon>Caudoviricetes</taxon>
        <taxon>Peduoviridae</taxon>
        <taxon>Maltschvirus</taxon>
        <taxon>Maltschvirus maltsch</taxon>
    </lineage>
</organism>
<name>A0A6J5R8L1_9CAUD</name>
<dbReference type="InterPro" id="IPR027924">
    <property type="entry name" value="XkdF"/>
</dbReference>
<proteinExistence type="predicted"/>
<evidence type="ECO:0000259" key="1">
    <source>
        <dbReference type="Pfam" id="PF14550"/>
    </source>
</evidence>
<dbReference type="Pfam" id="PF14550">
    <property type="entry name" value="Peptidase_S78_2"/>
    <property type="match status" value="1"/>
</dbReference>
<evidence type="ECO:0000313" key="2">
    <source>
        <dbReference type="EMBL" id="CAB4193299.1"/>
    </source>
</evidence>
<gene>
    <name evidence="2" type="ORF">UFOVP1246_75</name>
</gene>
<feature type="domain" description="Phage-like element PBSX protein XkdF" evidence="1">
    <location>
        <begin position="5"/>
        <end position="127"/>
    </location>
</feature>
<dbReference type="EMBL" id="LR797193">
    <property type="protein sequence ID" value="CAB4193299.1"/>
    <property type="molecule type" value="Genomic_DNA"/>
</dbReference>
<accession>A0A6J5R8L1</accession>